<dbReference type="Gene3D" id="3.60.120.10">
    <property type="entry name" value="Anthranilate synthase"/>
    <property type="match status" value="1"/>
</dbReference>
<feature type="domain" description="Chorismate-utilising enzyme C-terminal" evidence="4">
    <location>
        <begin position="161"/>
        <end position="414"/>
    </location>
</feature>
<dbReference type="GO" id="GO:0009396">
    <property type="term" value="P:folic acid-containing compound biosynthetic process"/>
    <property type="evidence" value="ECO:0007669"/>
    <property type="project" value="InterPro"/>
</dbReference>
<dbReference type="GO" id="GO:0000162">
    <property type="term" value="P:L-tryptophan biosynthetic process"/>
    <property type="evidence" value="ECO:0007669"/>
    <property type="project" value="TreeGrafter"/>
</dbReference>
<dbReference type="Pfam" id="PF00425">
    <property type="entry name" value="Chorismate_bind"/>
    <property type="match status" value="1"/>
</dbReference>
<accession>A0A1G5QEF8</accession>
<dbReference type="STRING" id="415747.SAMN03097708_01913"/>
<dbReference type="InterPro" id="IPR005801">
    <property type="entry name" value="ADC_synthase"/>
</dbReference>
<dbReference type="GO" id="GO:0046820">
    <property type="term" value="F:4-amino-4-deoxychorismate synthase activity"/>
    <property type="evidence" value="ECO:0007669"/>
    <property type="project" value="UniProtKB-EC"/>
</dbReference>
<dbReference type="InterPro" id="IPR006805">
    <property type="entry name" value="Anth_synth_I_N"/>
</dbReference>
<dbReference type="EC" id="2.6.1.85" evidence="1"/>
<keyword evidence="7" id="KW-1185">Reference proteome</keyword>
<evidence type="ECO:0000313" key="7">
    <source>
        <dbReference type="Proteomes" id="UP000199648"/>
    </source>
</evidence>
<dbReference type="NCBIfam" id="TIGR00553">
    <property type="entry name" value="pabB"/>
    <property type="match status" value="1"/>
</dbReference>
<dbReference type="PRINTS" id="PR00095">
    <property type="entry name" value="ANTSNTHASEI"/>
</dbReference>
<feature type="region of interest" description="Disordered" evidence="3">
    <location>
        <begin position="245"/>
        <end position="265"/>
    </location>
</feature>
<organism evidence="6 7">
    <name type="scientific">Thiohalomonas denitrificans</name>
    <dbReference type="NCBI Taxonomy" id="415747"/>
    <lineage>
        <taxon>Bacteria</taxon>
        <taxon>Pseudomonadati</taxon>
        <taxon>Pseudomonadota</taxon>
        <taxon>Gammaproteobacteria</taxon>
        <taxon>Thiohalomonadales</taxon>
        <taxon>Thiohalomonadaceae</taxon>
        <taxon>Thiohalomonas</taxon>
    </lineage>
</organism>
<dbReference type="InterPro" id="IPR005802">
    <property type="entry name" value="ADC_synth_comp_1"/>
</dbReference>
<dbReference type="PANTHER" id="PTHR11236:SF50">
    <property type="entry name" value="AMINODEOXYCHORISMATE SYNTHASE COMPONENT 1"/>
    <property type="match status" value="1"/>
</dbReference>
<protein>
    <recommendedName>
        <fullName evidence="1">aminodeoxychorismate synthase</fullName>
        <ecNumber evidence="1">2.6.1.85</ecNumber>
    </recommendedName>
</protein>
<feature type="compositionally biased region" description="Basic and acidic residues" evidence="3">
    <location>
        <begin position="249"/>
        <end position="265"/>
    </location>
</feature>
<evidence type="ECO:0000256" key="1">
    <source>
        <dbReference type="ARBA" id="ARBA00013139"/>
    </source>
</evidence>
<keyword evidence="2" id="KW-0808">Transferase</keyword>
<reference evidence="6 7" key="1">
    <citation type="submission" date="2016-10" db="EMBL/GenBank/DDBJ databases">
        <authorList>
            <person name="de Groot N.N."/>
        </authorList>
    </citation>
    <scope>NUCLEOTIDE SEQUENCE [LARGE SCALE GENOMIC DNA]</scope>
    <source>
        <strain evidence="6 7">HLD2</strain>
    </source>
</reference>
<dbReference type="PANTHER" id="PTHR11236">
    <property type="entry name" value="AMINOBENZOATE/ANTHRANILATE SYNTHASE"/>
    <property type="match status" value="1"/>
</dbReference>
<dbReference type="AlphaFoldDB" id="A0A1G5QEF8"/>
<dbReference type="Pfam" id="PF04715">
    <property type="entry name" value="Anth_synt_I_N"/>
    <property type="match status" value="1"/>
</dbReference>
<dbReference type="EMBL" id="FMWD01000005">
    <property type="protein sequence ID" value="SCZ59721.1"/>
    <property type="molecule type" value="Genomic_DNA"/>
</dbReference>
<name>A0A1G5QEF8_9GAMM</name>
<sequence length="433" mass="47554">MLLDSAGCGRFDILVADPFLTLTTEGRSTTITPREGASKTVEGNPLALVRRYLGPQMRPLPDGIPFAGGALGYFAYDLACYLEDSPDRERPAAALPEMAIGLYDWALVVDHRQQKTRLVSSCRDPHTRATWAEWVKTFEVPAIPRMRRFQTLGTPESNLTREAYLERLARIQRYLVEGDCYQVNFAQTFSASVSGDLWAAYRQLRHINSAPFAAYLNTPSGQVLSASPERFLQVRAGSVETRPIKGTRPRHEEAGRDRQLAAELGESPKDRAENVMIVDLLRNDLGKSCATGSIRVPELFKVESFASVHHLVSSVTGRLAPEKDALDLLEGCFPGGSITGAPKRRAMEIIEELEPEPRGLYCGSIGYIGFDGAMDTNIAIRTLVHSDGEIRFAAGGGIVMDSDPEAEYQESFDKAARLLALLEAFITIDTNGG</sequence>
<evidence type="ECO:0000259" key="5">
    <source>
        <dbReference type="Pfam" id="PF04715"/>
    </source>
</evidence>
<evidence type="ECO:0000259" key="4">
    <source>
        <dbReference type="Pfam" id="PF00425"/>
    </source>
</evidence>
<dbReference type="SUPFAM" id="SSF56322">
    <property type="entry name" value="ADC synthase"/>
    <property type="match status" value="1"/>
</dbReference>
<dbReference type="InterPro" id="IPR015890">
    <property type="entry name" value="Chorismate_C"/>
</dbReference>
<evidence type="ECO:0000256" key="3">
    <source>
        <dbReference type="SAM" id="MobiDB-lite"/>
    </source>
</evidence>
<evidence type="ECO:0000256" key="2">
    <source>
        <dbReference type="ARBA" id="ARBA00022679"/>
    </source>
</evidence>
<evidence type="ECO:0000313" key="6">
    <source>
        <dbReference type="EMBL" id="SCZ59721.1"/>
    </source>
</evidence>
<feature type="domain" description="Anthranilate synthase component I N-terminal" evidence="5">
    <location>
        <begin position="2"/>
        <end position="117"/>
    </location>
</feature>
<dbReference type="Proteomes" id="UP000199648">
    <property type="component" value="Unassembled WGS sequence"/>
</dbReference>
<dbReference type="InterPro" id="IPR019999">
    <property type="entry name" value="Anth_synth_I-like"/>
</dbReference>
<gene>
    <name evidence="6" type="ORF">SAMN03097708_01913</name>
</gene>
<proteinExistence type="predicted"/>